<name>A0AAE4B4G3_9RHOB</name>
<sequence length="397" mass="43395">MARLKIAYLCDISPEHVHPYSGGNARIFNALSARADLTVLPQNWGRAEPVRRAIYRMSDAAQLRLRWRAHLALARIIAAPLNRQLASDRYDAVFCAYSFQSMSRLAAGKRPHGEEPHPGRPLLVFTSDATPTVYKRSEIGQSFGSSWVARTLLDPLTLRAERRIFNTLDLMLCPSAWLKREAETLYNLAPGTAHVLPWGANVDDPGPQPVPPPPGPDAPLHLLVIGRDWFAKGGPLAFDTMQNLRARGLDARLTVIGTTPPEFHINEHVTVLGHLDKSNPDEAARFHAALAQAHFLVQPSFESYGFAFCEAAAHGLPSLCLDIGGVPVSEGVTGHPLPAGSGPGDFADVVMRHVADPAGYARLRAAARDAFETTLNWEAWASRTIELIEARLSRNTA</sequence>
<comment type="caution">
    <text evidence="2">The sequence shown here is derived from an EMBL/GenBank/DDBJ whole genome shotgun (WGS) entry which is preliminary data.</text>
</comment>
<proteinExistence type="predicted"/>
<reference evidence="2" key="2">
    <citation type="submission" date="2023-02" db="EMBL/GenBank/DDBJ databases">
        <title>'Rhodoalgimonas zhirmunskyi' gen. nov., isolated from a red alga.</title>
        <authorList>
            <person name="Nedashkovskaya O.I."/>
            <person name="Otstavnykh N.Y."/>
            <person name="Bystritskaya E.P."/>
            <person name="Balabanova L.A."/>
            <person name="Isaeva M.P."/>
        </authorList>
    </citation>
    <scope>NUCLEOTIDE SEQUENCE</scope>
    <source>
        <strain evidence="2">KCTC 52189</strain>
    </source>
</reference>
<dbReference type="RefSeq" id="WP_306734606.1">
    <property type="nucleotide sequence ID" value="NZ_JANHAX010000001.1"/>
</dbReference>
<dbReference type="AlphaFoldDB" id="A0AAE4B4G3"/>
<evidence type="ECO:0000313" key="2">
    <source>
        <dbReference type="EMBL" id="MDQ2089359.1"/>
    </source>
</evidence>
<dbReference type="GO" id="GO:0016757">
    <property type="term" value="F:glycosyltransferase activity"/>
    <property type="evidence" value="ECO:0007669"/>
    <property type="project" value="UniProtKB-ARBA"/>
</dbReference>
<dbReference type="Proteomes" id="UP001226762">
    <property type="component" value="Unassembled WGS sequence"/>
</dbReference>
<dbReference type="InterPro" id="IPR050194">
    <property type="entry name" value="Glycosyltransferase_grp1"/>
</dbReference>
<dbReference type="Pfam" id="PF13692">
    <property type="entry name" value="Glyco_trans_1_4"/>
    <property type="match status" value="1"/>
</dbReference>
<dbReference type="Gene3D" id="3.40.50.2000">
    <property type="entry name" value="Glycogen Phosphorylase B"/>
    <property type="match status" value="2"/>
</dbReference>
<protein>
    <submittedName>
        <fullName evidence="2">Glycosyltransferase family 4 protein</fullName>
    </submittedName>
</protein>
<feature type="domain" description="Glycosyltransferase subfamily 4-like N-terminal" evidence="1">
    <location>
        <begin position="31"/>
        <end position="203"/>
    </location>
</feature>
<evidence type="ECO:0000259" key="1">
    <source>
        <dbReference type="Pfam" id="PF13439"/>
    </source>
</evidence>
<dbReference type="PANTHER" id="PTHR45947">
    <property type="entry name" value="SULFOQUINOVOSYL TRANSFERASE SQD2"/>
    <property type="match status" value="1"/>
</dbReference>
<accession>A0AAE4B4G3</accession>
<organism evidence="2 3">
    <name type="scientific">Marimonas arenosa</name>
    <dbReference type="NCBI Taxonomy" id="1795305"/>
    <lineage>
        <taxon>Bacteria</taxon>
        <taxon>Pseudomonadati</taxon>
        <taxon>Pseudomonadota</taxon>
        <taxon>Alphaproteobacteria</taxon>
        <taxon>Rhodobacterales</taxon>
        <taxon>Paracoccaceae</taxon>
        <taxon>Marimonas</taxon>
    </lineage>
</organism>
<dbReference type="EMBL" id="JANHAX010000001">
    <property type="protein sequence ID" value="MDQ2089359.1"/>
    <property type="molecule type" value="Genomic_DNA"/>
</dbReference>
<dbReference type="InterPro" id="IPR028098">
    <property type="entry name" value="Glyco_trans_4-like_N"/>
</dbReference>
<gene>
    <name evidence="2" type="ORF">NO357_05535</name>
</gene>
<dbReference type="SUPFAM" id="SSF53756">
    <property type="entry name" value="UDP-Glycosyltransferase/glycogen phosphorylase"/>
    <property type="match status" value="1"/>
</dbReference>
<keyword evidence="3" id="KW-1185">Reference proteome</keyword>
<evidence type="ECO:0000313" key="3">
    <source>
        <dbReference type="Proteomes" id="UP001226762"/>
    </source>
</evidence>
<dbReference type="Pfam" id="PF13439">
    <property type="entry name" value="Glyco_transf_4"/>
    <property type="match status" value="1"/>
</dbReference>
<dbReference type="CDD" id="cd03801">
    <property type="entry name" value="GT4_PimA-like"/>
    <property type="match status" value="1"/>
</dbReference>
<dbReference type="PANTHER" id="PTHR45947:SF13">
    <property type="entry name" value="TRANSFERASE"/>
    <property type="match status" value="1"/>
</dbReference>
<reference evidence="2" key="1">
    <citation type="submission" date="2022-07" db="EMBL/GenBank/DDBJ databases">
        <authorList>
            <person name="Otstavnykh N."/>
            <person name="Isaeva M."/>
            <person name="Bystritskaya E."/>
        </authorList>
    </citation>
    <scope>NUCLEOTIDE SEQUENCE</scope>
    <source>
        <strain evidence="2">KCTC 52189</strain>
    </source>
</reference>